<dbReference type="EMBL" id="CP032345">
    <property type="protein sequence ID" value="QCO14791.1"/>
    <property type="molecule type" value="Genomic_DNA"/>
</dbReference>
<gene>
    <name evidence="1" type="ORF">D3869_05915</name>
</gene>
<organism evidence="1 2">
    <name type="scientific">Azospirillum brasilense</name>
    <dbReference type="NCBI Taxonomy" id="192"/>
    <lineage>
        <taxon>Bacteria</taxon>
        <taxon>Pseudomonadati</taxon>
        <taxon>Pseudomonadota</taxon>
        <taxon>Alphaproteobacteria</taxon>
        <taxon>Rhodospirillales</taxon>
        <taxon>Azospirillaceae</taxon>
        <taxon>Azospirillum</taxon>
    </lineage>
</organism>
<proteinExistence type="predicted"/>
<accession>A0A4D8QYJ7</accession>
<dbReference type="Proteomes" id="UP000298693">
    <property type="component" value="Chromosome"/>
</dbReference>
<evidence type="ECO:0000313" key="2">
    <source>
        <dbReference type="Proteomes" id="UP000298693"/>
    </source>
</evidence>
<reference evidence="1 2" key="1">
    <citation type="submission" date="2018-09" db="EMBL/GenBank/DDBJ databases">
        <title>Whole genome based analysis of evolution and adaptive divergence in Indian and Brazilian strains of Azospirillum brasilense.</title>
        <authorList>
            <person name="Singh C."/>
            <person name="Tripathi A.K."/>
        </authorList>
    </citation>
    <scope>NUCLEOTIDE SEQUENCE [LARGE SCALE GENOMIC DNA]</scope>
    <source>
        <strain evidence="1 2">MTCC4039</strain>
    </source>
</reference>
<evidence type="ECO:0000313" key="1">
    <source>
        <dbReference type="EMBL" id="QCO14791.1"/>
    </source>
</evidence>
<dbReference type="RefSeq" id="WP_137139308.1">
    <property type="nucleotide sequence ID" value="NZ_CP032345.1"/>
</dbReference>
<protein>
    <submittedName>
        <fullName evidence="1">Uncharacterized protein</fullName>
    </submittedName>
</protein>
<dbReference type="AlphaFoldDB" id="A0A4D8QYJ7"/>
<name>A0A4D8QYJ7_AZOBR</name>
<sequence length="228" mass="25261">MLPVASNTYADTIFKSGVGKKGLQESRTAIMEALRILKPVPVNVPQSFNLPAEPAAPLASQKIIPTIKALRNGRAEPGQISIVLVGETHTSADDRERAETVATAVQNRDIVPDMVIRERGLTYDTRPTVSPVSESYLTQSLLYGAPHHDFGLDMLDVHQRSSVIAGYIAGSLAGGDQTTHDIILIFFGEQHSDILTELEYYIGNGSRFGIEWLQRRPRRYFMVRSQER</sequence>